<feature type="domain" description="Resolvase/invertase-type recombinase catalytic" evidence="6">
    <location>
        <begin position="7"/>
        <end position="151"/>
    </location>
</feature>
<evidence type="ECO:0000256" key="3">
    <source>
        <dbReference type="ARBA" id="ARBA00023172"/>
    </source>
</evidence>
<comment type="caution">
    <text evidence="7">The sequence shown here is derived from an EMBL/GenBank/DDBJ whole genome shotgun (WGS) entry which is preliminary data.</text>
</comment>
<dbReference type="PANTHER" id="PTHR30461">
    <property type="entry name" value="DNA-INVERTASE FROM LAMBDOID PROPHAGE"/>
    <property type="match status" value="1"/>
</dbReference>
<name>A0A2W5A1B2_9BACT</name>
<dbReference type="SMART" id="SM00857">
    <property type="entry name" value="Resolvase"/>
    <property type="match status" value="1"/>
</dbReference>
<proteinExistence type="predicted"/>
<evidence type="ECO:0000313" key="7">
    <source>
        <dbReference type="EMBL" id="PZO87032.1"/>
    </source>
</evidence>
<dbReference type="GO" id="GO:0000150">
    <property type="term" value="F:DNA strand exchange activity"/>
    <property type="evidence" value="ECO:0007669"/>
    <property type="project" value="InterPro"/>
</dbReference>
<dbReference type="Gene3D" id="3.40.50.1390">
    <property type="entry name" value="Resolvase, N-terminal catalytic domain"/>
    <property type="match status" value="1"/>
</dbReference>
<keyword evidence="2" id="KW-0238">DNA-binding</keyword>
<evidence type="ECO:0000256" key="4">
    <source>
        <dbReference type="PIRSR" id="PIRSR606118-50"/>
    </source>
</evidence>
<dbReference type="InterPro" id="IPR036162">
    <property type="entry name" value="Resolvase-like_N_sf"/>
</dbReference>
<evidence type="ECO:0000313" key="8">
    <source>
        <dbReference type="Proteomes" id="UP000249557"/>
    </source>
</evidence>
<dbReference type="InterPro" id="IPR006118">
    <property type="entry name" value="Recombinase_CS"/>
</dbReference>
<sequence>MKKKQNRAALYLRVSTNEQTTENQRIALEKVADAKGYEVVKVYEDKGYSGKLKTDQRPALAQMKKDATAREFDVLIVWSVDRLGRSTGHVATMMEELSKLGVSQYYHTQGVDTSTPYGQAMIEMAAVFAKLEREMIVERVNAGLDRARAQGKTLGRPKQITENKAKAIEDGRAKGQSIRAIAEAVMLSPATVHAYLKQSA</sequence>
<dbReference type="PANTHER" id="PTHR30461:SF2">
    <property type="entry name" value="SERINE RECOMBINASE PINE-RELATED"/>
    <property type="match status" value="1"/>
</dbReference>
<organism evidence="7 8">
    <name type="scientific">Micavibrio aeruginosavorus</name>
    <dbReference type="NCBI Taxonomy" id="349221"/>
    <lineage>
        <taxon>Bacteria</taxon>
        <taxon>Pseudomonadati</taxon>
        <taxon>Bdellovibrionota</taxon>
        <taxon>Bdellovibrionia</taxon>
        <taxon>Bdellovibrionales</taxon>
        <taxon>Pseudobdellovibrionaceae</taxon>
        <taxon>Micavibrio</taxon>
    </lineage>
</organism>
<keyword evidence="1" id="KW-0229">DNA integration</keyword>
<dbReference type="SUPFAM" id="SSF53041">
    <property type="entry name" value="Resolvase-like"/>
    <property type="match status" value="1"/>
</dbReference>
<dbReference type="CDD" id="cd03768">
    <property type="entry name" value="SR_ResInv"/>
    <property type="match status" value="1"/>
</dbReference>
<dbReference type="AlphaFoldDB" id="A0A2W5A1B2"/>
<evidence type="ECO:0000259" key="6">
    <source>
        <dbReference type="PROSITE" id="PS51736"/>
    </source>
</evidence>
<dbReference type="GO" id="GO:0003677">
    <property type="term" value="F:DNA binding"/>
    <property type="evidence" value="ECO:0007669"/>
    <property type="project" value="UniProtKB-KW"/>
</dbReference>
<dbReference type="PROSITE" id="PS00397">
    <property type="entry name" value="RECOMBINASES_1"/>
    <property type="match status" value="1"/>
</dbReference>
<evidence type="ECO:0000256" key="1">
    <source>
        <dbReference type="ARBA" id="ARBA00022908"/>
    </source>
</evidence>
<evidence type="ECO:0000256" key="5">
    <source>
        <dbReference type="PROSITE-ProRule" id="PRU10137"/>
    </source>
</evidence>
<gene>
    <name evidence="7" type="ORF">DI626_04960</name>
</gene>
<dbReference type="GO" id="GO:0015074">
    <property type="term" value="P:DNA integration"/>
    <property type="evidence" value="ECO:0007669"/>
    <property type="project" value="UniProtKB-KW"/>
</dbReference>
<dbReference type="Proteomes" id="UP000249557">
    <property type="component" value="Unassembled WGS sequence"/>
</dbReference>
<protein>
    <submittedName>
        <fullName evidence="7">Resolvase</fullName>
    </submittedName>
</protein>
<feature type="active site" description="O-(5'-phospho-DNA)-serine intermediate" evidence="4 5">
    <location>
        <position position="15"/>
    </location>
</feature>
<evidence type="ECO:0000256" key="2">
    <source>
        <dbReference type="ARBA" id="ARBA00023125"/>
    </source>
</evidence>
<keyword evidence="3" id="KW-0233">DNA recombination</keyword>
<accession>A0A2W5A1B2</accession>
<dbReference type="InterPro" id="IPR050639">
    <property type="entry name" value="SSR_resolvase"/>
</dbReference>
<reference evidence="7 8" key="1">
    <citation type="submission" date="2017-08" db="EMBL/GenBank/DDBJ databases">
        <title>Infants hospitalized years apart are colonized by the same room-sourced microbial strains.</title>
        <authorList>
            <person name="Brooks B."/>
            <person name="Olm M.R."/>
            <person name="Firek B.A."/>
            <person name="Baker R."/>
            <person name="Thomas B.C."/>
            <person name="Morowitz M.J."/>
            <person name="Banfield J.F."/>
        </authorList>
    </citation>
    <scope>NUCLEOTIDE SEQUENCE [LARGE SCALE GENOMIC DNA]</scope>
    <source>
        <strain evidence="7">S2_018_000_R2_104</strain>
    </source>
</reference>
<dbReference type="EMBL" id="QFNK01000077">
    <property type="protein sequence ID" value="PZO87032.1"/>
    <property type="molecule type" value="Genomic_DNA"/>
</dbReference>
<dbReference type="InterPro" id="IPR006119">
    <property type="entry name" value="Resolv_N"/>
</dbReference>
<dbReference type="PROSITE" id="PS51736">
    <property type="entry name" value="RECOMBINASES_3"/>
    <property type="match status" value="1"/>
</dbReference>
<dbReference type="Pfam" id="PF00239">
    <property type="entry name" value="Resolvase"/>
    <property type="match status" value="1"/>
</dbReference>